<protein>
    <submittedName>
        <fullName evidence="3">Polyisoprenoid-binding protein</fullName>
    </submittedName>
</protein>
<dbReference type="Proteomes" id="UP000807785">
    <property type="component" value="Unassembled WGS sequence"/>
</dbReference>
<proteinExistence type="predicted"/>
<dbReference type="PANTHER" id="PTHR34406:SF2">
    <property type="entry name" value="PERIPLASMIC PROTEIN"/>
    <property type="match status" value="1"/>
</dbReference>
<evidence type="ECO:0000256" key="1">
    <source>
        <dbReference type="SAM" id="SignalP"/>
    </source>
</evidence>
<dbReference type="Pfam" id="PF04264">
    <property type="entry name" value="YceI"/>
    <property type="match status" value="1"/>
</dbReference>
<sequence length="187" mass="20417">MKKTAVGLAFAALTGSALAAESFTIDPNHTWPYFAINHLGFSTQHGRFNKTSGKITLDRSARKGSVEVTIDTGSIDMGLDKWDAHMKDEDFFNVAAFPTMTFKSDKFVFDGDKPVAAEGTLTLLGVTKPVRLEIRKFNCGANPITKKPLCAADLGAVIKRSEWGMTKYVPAVSDLVQLNIPIEAYKD</sequence>
<dbReference type="PANTHER" id="PTHR34406">
    <property type="entry name" value="PROTEIN YCEI"/>
    <property type="match status" value="1"/>
</dbReference>
<feature type="domain" description="Lipid/polyisoprenoid-binding YceI-like" evidence="2">
    <location>
        <begin position="22"/>
        <end position="185"/>
    </location>
</feature>
<dbReference type="InterPro" id="IPR036761">
    <property type="entry name" value="TTHA0802/YceI-like_sf"/>
</dbReference>
<dbReference type="Gene3D" id="2.40.128.110">
    <property type="entry name" value="Lipid/polyisoprenoid-binding, YceI-like"/>
    <property type="match status" value="1"/>
</dbReference>
<evidence type="ECO:0000313" key="3">
    <source>
        <dbReference type="EMBL" id="MBK6971927.1"/>
    </source>
</evidence>
<keyword evidence="1" id="KW-0732">Signal</keyword>
<organism evidence="3 4">
    <name type="scientific">Candidatus Methylophosphatis roskildensis</name>
    <dbReference type="NCBI Taxonomy" id="2899263"/>
    <lineage>
        <taxon>Bacteria</taxon>
        <taxon>Pseudomonadati</taxon>
        <taxon>Pseudomonadota</taxon>
        <taxon>Betaproteobacteria</taxon>
        <taxon>Nitrosomonadales</taxon>
        <taxon>Sterolibacteriaceae</taxon>
        <taxon>Candidatus Methylophosphatis</taxon>
    </lineage>
</organism>
<name>A0A9D7E694_9PROT</name>
<feature type="signal peptide" evidence="1">
    <location>
        <begin position="1"/>
        <end position="19"/>
    </location>
</feature>
<feature type="chain" id="PRO_5039065072" evidence="1">
    <location>
        <begin position="20"/>
        <end position="187"/>
    </location>
</feature>
<dbReference type="SMART" id="SM00867">
    <property type="entry name" value="YceI"/>
    <property type="match status" value="1"/>
</dbReference>
<gene>
    <name evidence="3" type="ORF">IPH26_02790</name>
</gene>
<evidence type="ECO:0000259" key="2">
    <source>
        <dbReference type="SMART" id="SM00867"/>
    </source>
</evidence>
<reference evidence="3" key="1">
    <citation type="submission" date="2020-10" db="EMBL/GenBank/DDBJ databases">
        <title>Connecting structure to function with the recovery of over 1000 high-quality activated sludge metagenome-assembled genomes encoding full-length rRNA genes using long-read sequencing.</title>
        <authorList>
            <person name="Singleton C.M."/>
            <person name="Petriglieri F."/>
            <person name="Kristensen J.M."/>
            <person name="Kirkegaard R.H."/>
            <person name="Michaelsen T.Y."/>
            <person name="Andersen M.H."/>
            <person name="Karst S.M."/>
            <person name="Dueholm M.S."/>
            <person name="Nielsen P.H."/>
            <person name="Albertsen M."/>
        </authorList>
    </citation>
    <scope>NUCLEOTIDE SEQUENCE</scope>
    <source>
        <strain evidence="3">Bjer_18-Q3-R1-45_BAT3C.347</strain>
    </source>
</reference>
<evidence type="ECO:0000313" key="4">
    <source>
        <dbReference type="Proteomes" id="UP000807785"/>
    </source>
</evidence>
<comment type="caution">
    <text evidence="3">The sequence shown here is derived from an EMBL/GenBank/DDBJ whole genome shotgun (WGS) entry which is preliminary data.</text>
</comment>
<dbReference type="InterPro" id="IPR007372">
    <property type="entry name" value="Lipid/polyisoprenoid-bd_YceI"/>
</dbReference>
<accession>A0A9D7E694</accession>
<dbReference type="EMBL" id="JADJEV010000001">
    <property type="protein sequence ID" value="MBK6971927.1"/>
    <property type="molecule type" value="Genomic_DNA"/>
</dbReference>
<dbReference type="AlphaFoldDB" id="A0A9D7E694"/>
<dbReference type="SUPFAM" id="SSF101874">
    <property type="entry name" value="YceI-like"/>
    <property type="match status" value="1"/>
</dbReference>